<evidence type="ECO:0000259" key="2">
    <source>
        <dbReference type="Pfam" id="PF00271"/>
    </source>
</evidence>
<dbReference type="SUPFAM" id="SSF52540">
    <property type="entry name" value="P-loop containing nucleoside triphosphate hydrolases"/>
    <property type="match status" value="2"/>
</dbReference>
<protein>
    <submittedName>
        <fullName evidence="3">Helicase-like</fullName>
    </submittedName>
</protein>
<evidence type="ECO:0000313" key="3">
    <source>
        <dbReference type="EMBL" id="ABD89462.1"/>
    </source>
</evidence>
<dbReference type="eggNOG" id="COG0553">
    <property type="taxonomic scope" value="Bacteria"/>
</dbReference>
<organism evidence="3">
    <name type="scientific">Rhodopseudomonas palustris (strain BisB18)</name>
    <dbReference type="NCBI Taxonomy" id="316056"/>
    <lineage>
        <taxon>Bacteria</taxon>
        <taxon>Pseudomonadati</taxon>
        <taxon>Pseudomonadota</taxon>
        <taxon>Alphaproteobacteria</taxon>
        <taxon>Hyphomicrobiales</taxon>
        <taxon>Nitrobacteraceae</taxon>
        <taxon>Rhodopseudomonas</taxon>
    </lineage>
</organism>
<dbReference type="KEGG" id="rpc:RPC_3936"/>
<proteinExistence type="predicted"/>
<dbReference type="EMBL" id="CP000301">
    <property type="protein sequence ID" value="ABD89462.1"/>
    <property type="molecule type" value="Genomic_DNA"/>
</dbReference>
<dbReference type="AlphaFoldDB" id="Q20ZH4"/>
<dbReference type="HOGENOM" id="CLU_287543_0_0_5"/>
<dbReference type="RefSeq" id="WP_011474344.1">
    <property type="nucleotide sequence ID" value="NC_007925.1"/>
</dbReference>
<feature type="domain" description="Helicase C-terminal" evidence="2">
    <location>
        <begin position="895"/>
        <end position="951"/>
    </location>
</feature>
<reference evidence="3" key="1">
    <citation type="submission" date="2006-03" db="EMBL/GenBank/DDBJ databases">
        <title>Complete sequence of Rhodopseudomonas palustris BisB18.</title>
        <authorList>
            <consortium name="US DOE Joint Genome Institute"/>
            <person name="Copeland A."/>
            <person name="Lucas S."/>
            <person name="Lapidus A."/>
            <person name="Barry K."/>
            <person name="Detter J.C."/>
            <person name="Glavina del Rio T."/>
            <person name="Hammon N."/>
            <person name="Israni S."/>
            <person name="Dalin E."/>
            <person name="Tice H."/>
            <person name="Pitluck S."/>
            <person name="Chain P."/>
            <person name="Malfatti S."/>
            <person name="Shin M."/>
            <person name="Vergez L."/>
            <person name="Schmutz J."/>
            <person name="Larimer F."/>
            <person name="Land M."/>
            <person name="Hauser L."/>
            <person name="Pelletier D.A."/>
            <person name="Kyrpides N."/>
            <person name="Anderson I."/>
            <person name="Oda Y."/>
            <person name="Harwood C.S."/>
            <person name="Richardson P."/>
        </authorList>
    </citation>
    <scope>NUCLEOTIDE SEQUENCE [LARGE SCALE GENOMIC DNA]</scope>
    <source>
        <strain evidence="3">BisB18</strain>
    </source>
</reference>
<keyword evidence="3" id="KW-0547">Nucleotide-binding</keyword>
<gene>
    <name evidence="3" type="ordered locus">RPC_3936</name>
</gene>
<keyword evidence="3" id="KW-0067">ATP-binding</keyword>
<keyword evidence="3" id="KW-0378">Hydrolase</keyword>
<dbReference type="Gene3D" id="3.40.50.300">
    <property type="entry name" value="P-loop containing nucleotide triphosphate hydrolases"/>
    <property type="match status" value="2"/>
</dbReference>
<feature type="coiled-coil region" evidence="1">
    <location>
        <begin position="358"/>
        <end position="385"/>
    </location>
</feature>
<dbReference type="STRING" id="316056.RPC_3936"/>
<dbReference type="InterPro" id="IPR027417">
    <property type="entry name" value="P-loop_NTPase"/>
</dbReference>
<keyword evidence="3" id="KW-0347">Helicase</keyword>
<dbReference type="OrthoDB" id="9814088at2"/>
<dbReference type="Pfam" id="PF00271">
    <property type="entry name" value="Helicase_C"/>
    <property type="match status" value="1"/>
</dbReference>
<sequence>MTGRPDTASVLAGLKDFQRTTVDYVFERFYGQQPTRRFLVADEVGLGKTLVARGVIARTIDHLWSTVPRIDIIYICSNVDIARQNVQRLAIPGCEVAAQSTRLTLLPLHMHDLRRHRVNFVALTPATSFEQTGGGGRIDERVLLYWLLDRAWGIHGSRASLYVMQDYASTASFERAVDAFDPAMVNEQIAAEFVSRLAEQVQEEKAAKTPDMRQRFEVLCRIFCRSDARPEPGATKLRTQWIGELRWMLARVCLATLEPDLIILDEFQRFKHLLEEESEAGELARDLFDSQSEHGARALLLSATPYRGLSLHHEIDDDHYGDFLTLLRFLENGDAAGCKQVLADYRDALPAIMTPEGLAQLRSAKEALEQRLRRVMARTERLATAGQRGGMLLDSPPADGSLHTVDVRAFLGAQRIADSIGQGDLVEYWKSSPYLFNFMDSYALKDAFKKAADTSEIVKFVREFPDTFLDLEKARTYQPLEPANPRLRGLLAETVDRGMWRLLWIPPSLNYYALAGPFAAPELAKLTKRLVFSAWHMVPRAVASLVSYEAERRMMRAPHPRARLTQEDWKKQRGLLRFGTSADRLTGMPLLLLVYPCLTFARHCDPRDLARGRSLTASEARLELAARLREMVEGLGIAYETGGNADERWYWLAPMLLDFAEFPAAAQAWWERTELAQIWAGAEAGEEDAGWSRHVDEARETLNTIRDGKQRLGSPPEDLIDVLSLAASAAPATAALRAYVRTGEKDTAQSLSLRDTAARSGRAFLSLFNHAEVTETIRAEFRGEPYWLRVLEYAHNGGLQAVLDEYTHLLRESLGCADAPVSAMAEKVAAELIGALTLRTASLRVDEISAPPYAREAKIKSEPMHIRFAMRFGDERYDEEAEPGGLLATAGTRKERVRAAFNSPFWPFVLVSTSVGQEGLDFHHYCHAITHWNLPSNPVDLEQREGRVHRYKGHAVRKNVAAAFATEALDRPASDVWETVFAIGRANRPSQENDLVPYWLFPGDAKIERHVPALPFSREAERIHGLRRSLAIYRMVFGQSRQEDLIAYLLAHIPEQDRAGIMAELQIDLSPQSRTQANE</sequence>
<accession>Q20ZH4</accession>
<name>Q20ZH4_RHOPB</name>
<evidence type="ECO:0000256" key="1">
    <source>
        <dbReference type="SAM" id="Coils"/>
    </source>
</evidence>
<dbReference type="GO" id="GO:0004386">
    <property type="term" value="F:helicase activity"/>
    <property type="evidence" value="ECO:0007669"/>
    <property type="project" value="UniProtKB-KW"/>
</dbReference>
<dbReference type="InterPro" id="IPR001650">
    <property type="entry name" value="Helicase_C-like"/>
</dbReference>
<keyword evidence="1" id="KW-0175">Coiled coil</keyword>